<dbReference type="Proteomes" id="UP000823877">
    <property type="component" value="Unassembled WGS sequence"/>
</dbReference>
<organism evidence="2 3">
    <name type="scientific">Candidatus Eubacterium faecale</name>
    <dbReference type="NCBI Taxonomy" id="2838568"/>
    <lineage>
        <taxon>Bacteria</taxon>
        <taxon>Bacillati</taxon>
        <taxon>Bacillota</taxon>
        <taxon>Clostridia</taxon>
        <taxon>Eubacteriales</taxon>
        <taxon>Eubacteriaceae</taxon>
        <taxon>Eubacterium</taxon>
    </lineage>
</organism>
<evidence type="ECO:0000256" key="1">
    <source>
        <dbReference type="SAM" id="Phobius"/>
    </source>
</evidence>
<keyword evidence="1" id="KW-0812">Transmembrane</keyword>
<feature type="transmembrane region" description="Helical" evidence="1">
    <location>
        <begin position="53"/>
        <end position="72"/>
    </location>
</feature>
<dbReference type="AlphaFoldDB" id="A0A9D2S9T7"/>
<sequence length="161" mass="18536">MMIEFKGELTDNTLKFLKKRMIRSRQKTNIFFLIFGLPMLTFLLHFIIPLKYITIVFLVLAILAVFTPYLIMIANITNFVPKCITINDGVILLTINGVIESKKIEQVKEVKDYGDYYAFTFVGFLTISSLYICQKDLLTQGTLADFESLFAGKIKKMPQKK</sequence>
<evidence type="ECO:0000313" key="2">
    <source>
        <dbReference type="EMBL" id="HJB75211.1"/>
    </source>
</evidence>
<evidence type="ECO:0000313" key="3">
    <source>
        <dbReference type="Proteomes" id="UP000823877"/>
    </source>
</evidence>
<gene>
    <name evidence="2" type="ORF">IAA37_06010</name>
</gene>
<keyword evidence="1" id="KW-0472">Membrane</keyword>
<proteinExistence type="predicted"/>
<reference evidence="2" key="2">
    <citation type="submission" date="2021-04" db="EMBL/GenBank/DDBJ databases">
        <authorList>
            <person name="Gilroy R."/>
        </authorList>
    </citation>
    <scope>NUCLEOTIDE SEQUENCE</scope>
    <source>
        <strain evidence="2">CHK188-16595</strain>
    </source>
</reference>
<comment type="caution">
    <text evidence="2">The sequence shown here is derived from an EMBL/GenBank/DDBJ whole genome shotgun (WGS) entry which is preliminary data.</text>
</comment>
<feature type="transmembrane region" description="Helical" evidence="1">
    <location>
        <begin position="28"/>
        <end position="47"/>
    </location>
</feature>
<keyword evidence="1" id="KW-1133">Transmembrane helix</keyword>
<name>A0A9D2S9T7_9FIRM</name>
<protein>
    <submittedName>
        <fullName evidence="2">Uncharacterized protein</fullName>
    </submittedName>
</protein>
<accession>A0A9D2S9T7</accession>
<reference evidence="2" key="1">
    <citation type="journal article" date="2021" name="PeerJ">
        <title>Extensive microbial diversity within the chicken gut microbiome revealed by metagenomics and culture.</title>
        <authorList>
            <person name="Gilroy R."/>
            <person name="Ravi A."/>
            <person name="Getino M."/>
            <person name="Pursley I."/>
            <person name="Horton D.L."/>
            <person name="Alikhan N.F."/>
            <person name="Baker D."/>
            <person name="Gharbi K."/>
            <person name="Hall N."/>
            <person name="Watson M."/>
            <person name="Adriaenssens E.M."/>
            <person name="Foster-Nyarko E."/>
            <person name="Jarju S."/>
            <person name="Secka A."/>
            <person name="Antonio M."/>
            <person name="Oren A."/>
            <person name="Chaudhuri R.R."/>
            <person name="La Ragione R."/>
            <person name="Hildebrand F."/>
            <person name="Pallen M.J."/>
        </authorList>
    </citation>
    <scope>NUCLEOTIDE SEQUENCE</scope>
    <source>
        <strain evidence="2">CHK188-16595</strain>
    </source>
</reference>
<dbReference type="EMBL" id="DWXN01000012">
    <property type="protein sequence ID" value="HJB75211.1"/>
    <property type="molecule type" value="Genomic_DNA"/>
</dbReference>